<dbReference type="InterPro" id="IPR012902">
    <property type="entry name" value="N_methyl_site"/>
</dbReference>
<sequence length="157" mass="17518">MKDERGITLVELLATLTLMFIVGSVVFSVTLSTINHYQQSEIESQVQSDLNRFIAHLTDIHQTHKQYDLTRIDSSTYVVRMSEDQSYTFDGHGGIYDIAAGAGERSLTNLAAGDTISVDHVDDLRLLIEVTDPSNKRFKPVTLTTTITQIIGSKERD</sequence>
<keyword evidence="5" id="KW-1185">Reference proteome</keyword>
<evidence type="ECO:0000256" key="2">
    <source>
        <dbReference type="ARBA" id="ARBA00023287"/>
    </source>
</evidence>
<keyword evidence="3" id="KW-0472">Membrane</keyword>
<dbReference type="EMBL" id="JBHUMZ010000022">
    <property type="protein sequence ID" value="MFD2639233.1"/>
    <property type="molecule type" value="Genomic_DNA"/>
</dbReference>
<gene>
    <name evidence="4" type="ORF">ACFSW4_10180</name>
</gene>
<dbReference type="Proteomes" id="UP001597452">
    <property type="component" value="Unassembled WGS sequence"/>
</dbReference>
<evidence type="ECO:0000313" key="5">
    <source>
        <dbReference type="Proteomes" id="UP001597452"/>
    </source>
</evidence>
<evidence type="ECO:0000256" key="1">
    <source>
        <dbReference type="ARBA" id="ARBA00004241"/>
    </source>
</evidence>
<feature type="transmembrane region" description="Helical" evidence="3">
    <location>
        <begin position="12"/>
        <end position="34"/>
    </location>
</feature>
<keyword evidence="3" id="KW-0812">Transmembrane</keyword>
<dbReference type="RefSeq" id="WP_054754403.1">
    <property type="nucleotide sequence ID" value="NZ_JBHUMZ010000022.1"/>
</dbReference>
<evidence type="ECO:0000256" key="3">
    <source>
        <dbReference type="SAM" id="Phobius"/>
    </source>
</evidence>
<dbReference type="PROSITE" id="PS00409">
    <property type="entry name" value="PROKAR_NTER_METHYL"/>
    <property type="match status" value="1"/>
</dbReference>
<evidence type="ECO:0000313" key="4">
    <source>
        <dbReference type="EMBL" id="MFD2639233.1"/>
    </source>
</evidence>
<keyword evidence="3" id="KW-1133">Transmembrane helix</keyword>
<accession>A0ABW5QB47</accession>
<proteinExistence type="predicted"/>
<protein>
    <submittedName>
        <fullName evidence="4">Type II secretion system protein</fullName>
    </submittedName>
</protein>
<reference evidence="5" key="1">
    <citation type="journal article" date="2019" name="Int. J. Syst. Evol. Microbiol.">
        <title>The Global Catalogue of Microorganisms (GCM) 10K type strain sequencing project: providing services to taxonomists for standard genome sequencing and annotation.</title>
        <authorList>
            <consortium name="The Broad Institute Genomics Platform"/>
            <consortium name="The Broad Institute Genome Sequencing Center for Infectious Disease"/>
            <person name="Wu L."/>
            <person name="Ma J."/>
        </authorList>
    </citation>
    <scope>NUCLEOTIDE SEQUENCE [LARGE SCALE GENOMIC DNA]</scope>
    <source>
        <strain evidence="5">TISTR 1571</strain>
    </source>
</reference>
<keyword evidence="2" id="KW-0178">Competence</keyword>
<dbReference type="Pfam" id="PF07963">
    <property type="entry name" value="N_methyl"/>
    <property type="match status" value="1"/>
</dbReference>
<organism evidence="4 5">
    <name type="scientific">Piscibacillus salipiscarius</name>
    <dbReference type="NCBI Taxonomy" id="299480"/>
    <lineage>
        <taxon>Bacteria</taxon>
        <taxon>Bacillati</taxon>
        <taxon>Bacillota</taxon>
        <taxon>Bacilli</taxon>
        <taxon>Bacillales</taxon>
        <taxon>Bacillaceae</taxon>
        <taxon>Piscibacillus</taxon>
    </lineage>
</organism>
<comment type="subcellular location">
    <subcellularLocation>
        <location evidence="1">Cell surface</location>
    </subcellularLocation>
</comment>
<name>A0ABW5QB47_9BACI</name>
<comment type="caution">
    <text evidence="4">The sequence shown here is derived from an EMBL/GenBank/DDBJ whole genome shotgun (WGS) entry which is preliminary data.</text>
</comment>